<dbReference type="EMBL" id="FNQK01000007">
    <property type="protein sequence ID" value="SEA15606.1"/>
    <property type="molecule type" value="Genomic_DNA"/>
</dbReference>
<evidence type="ECO:0000313" key="1">
    <source>
        <dbReference type="EMBL" id="SEA15606.1"/>
    </source>
</evidence>
<proteinExistence type="predicted"/>
<gene>
    <name evidence="1" type="ORF">SAMN04487990_107111</name>
</gene>
<protein>
    <submittedName>
        <fullName evidence="1">Uncharacterized protein</fullName>
    </submittedName>
</protein>
<name>A0A1H3YVT1_BIZPA</name>
<dbReference type="AlphaFoldDB" id="A0A1H3YVT1"/>
<dbReference type="RefSeq" id="WP_245705876.1">
    <property type="nucleotide sequence ID" value="NZ_FNQK01000007.1"/>
</dbReference>
<sequence>MRTNWDTNAGNVGLGIGIVHFLEFAYRSNRGRYTVDYFYDHFKIRTKSSCNKTNLAGFGIFVDPSKTSDEAQRLRDHKGEANNFNVGMQLEYFPLNIRDFQAFSSRWDPFITAGFIMFLKTLK</sequence>
<keyword evidence="2" id="KW-1185">Reference proteome</keyword>
<evidence type="ECO:0000313" key="2">
    <source>
        <dbReference type="Proteomes" id="UP000198846"/>
    </source>
</evidence>
<accession>A0A1H3YVT1</accession>
<organism evidence="1 2">
    <name type="scientific">Bizionia paragorgiae</name>
    <dbReference type="NCBI Taxonomy" id="283786"/>
    <lineage>
        <taxon>Bacteria</taxon>
        <taxon>Pseudomonadati</taxon>
        <taxon>Bacteroidota</taxon>
        <taxon>Flavobacteriia</taxon>
        <taxon>Flavobacteriales</taxon>
        <taxon>Flavobacteriaceae</taxon>
        <taxon>Bizionia</taxon>
    </lineage>
</organism>
<reference evidence="1 2" key="1">
    <citation type="submission" date="2016-10" db="EMBL/GenBank/DDBJ databases">
        <authorList>
            <person name="de Groot N.N."/>
        </authorList>
    </citation>
    <scope>NUCLEOTIDE SEQUENCE [LARGE SCALE GENOMIC DNA]</scope>
    <source>
        <strain evidence="1 2">DSM 23842</strain>
    </source>
</reference>
<dbReference type="Proteomes" id="UP000198846">
    <property type="component" value="Unassembled WGS sequence"/>
</dbReference>
<dbReference type="STRING" id="283786.SAMN04487990_107111"/>
<dbReference type="NCBIfam" id="NF047659">
    <property type="entry name" value="THC0290_0291_fam"/>
    <property type="match status" value="1"/>
</dbReference>